<evidence type="ECO:0000313" key="4">
    <source>
        <dbReference type="Proteomes" id="UP000306628"/>
    </source>
</evidence>
<feature type="domain" description="PKD" evidence="2">
    <location>
        <begin position="655"/>
        <end position="704"/>
    </location>
</feature>
<proteinExistence type="predicted"/>
<dbReference type="CDD" id="cd00146">
    <property type="entry name" value="PKD"/>
    <property type="match status" value="1"/>
</dbReference>
<protein>
    <recommendedName>
        <fullName evidence="2">PKD domain-containing protein</fullName>
    </recommendedName>
</protein>
<dbReference type="EMBL" id="VCKX01000050">
    <property type="protein sequence ID" value="TMR33969.1"/>
    <property type="molecule type" value="Genomic_DNA"/>
</dbReference>
<comment type="caution">
    <text evidence="3">The sequence shown here is derived from an EMBL/GenBank/DDBJ whole genome shotgun (WGS) entry which is preliminary data.</text>
</comment>
<dbReference type="InterPro" id="IPR029476">
    <property type="entry name" value="DNase_NucA_NucB"/>
</dbReference>
<feature type="region of interest" description="Disordered" evidence="1">
    <location>
        <begin position="464"/>
        <end position="497"/>
    </location>
</feature>
<dbReference type="GO" id="GO:0005975">
    <property type="term" value="P:carbohydrate metabolic process"/>
    <property type="evidence" value="ECO:0007669"/>
    <property type="project" value="UniProtKB-ARBA"/>
</dbReference>
<reference evidence="3 4" key="1">
    <citation type="submission" date="2019-05" db="EMBL/GenBank/DDBJ databases">
        <title>Draft genome sequence of Nonomuraea zeae DSM 100528.</title>
        <authorList>
            <person name="Saricaoglu S."/>
            <person name="Isik K."/>
        </authorList>
    </citation>
    <scope>NUCLEOTIDE SEQUENCE [LARGE SCALE GENOMIC DNA]</scope>
    <source>
        <strain evidence="3 4">DSM 100528</strain>
    </source>
</reference>
<organism evidence="3 4">
    <name type="scientific">Nonomuraea zeae</name>
    <dbReference type="NCBI Taxonomy" id="1642303"/>
    <lineage>
        <taxon>Bacteria</taxon>
        <taxon>Bacillati</taxon>
        <taxon>Actinomycetota</taxon>
        <taxon>Actinomycetes</taxon>
        <taxon>Streptosporangiales</taxon>
        <taxon>Streptosporangiaceae</taxon>
        <taxon>Nonomuraea</taxon>
    </lineage>
</organism>
<dbReference type="InterPro" id="IPR013783">
    <property type="entry name" value="Ig-like_fold"/>
</dbReference>
<feature type="region of interest" description="Disordered" evidence="1">
    <location>
        <begin position="104"/>
        <end position="125"/>
    </location>
</feature>
<dbReference type="SUPFAM" id="SSF49299">
    <property type="entry name" value="PKD domain"/>
    <property type="match status" value="1"/>
</dbReference>
<feature type="region of interest" description="Disordered" evidence="1">
    <location>
        <begin position="590"/>
        <end position="624"/>
    </location>
</feature>
<sequence>MTSRRTLASGGRDSRPLYCYGEYTFMSRLRRALLCLPMALILAVPFHASPVQAEPPPQQEAGALSYTGKLTLDDQGKLGVESDLRKTGGREPDLTYRDPFATAAASVPRTPPAEPTGPDVEDCLDSDDARDSTGRVYNRFMWCQRYQLSAGRVVGGRLMSTVTMDFDAVAYGRDDRTRGVTVFFKAGKAVYWPTTKGYIRPESMLFQRISCLGGASGCEQSYAHTGKQLKDWDDGWTSWSITSLPTVGTDQIARHEWAFDGYIIDSWNVTLPGLPAEKHNIRCDSADYFGKMRRGACIFDDVIPHLQYSVQDTRVAEVARHIQCAQAEPFCVRDGQPWQTYPKQDGIKLIPGKFHPGNRDDLLALHRVPYQGPVWTANGREKDRACAQIPKSDYDTSKGQECDEYPFATTVEGASNLNWEFSVLGVQKTVNGCAGNALKRYYRDDRILYHSDGFYVHIKDTPQEGSDACEAVPPDEDEPPGGGGTPPVNLPPTVNAGPDISGDEGAFIALQGSASDPESGTPHVSWSFTPGPAVDPGATCSFANASSGATSVACTDDGTFTATLTASDGINPAVSDSATVRLSNVAPAMGPRPVIAADDEPTTPAADDEPTTPPDTPGIHQPKPWQVFRAGTPVKLQAVYSEPGANDTHNCVTDWDDGTSSTYAGADLTCESTHTYAHPGMYTIKTEVTDDDTGTDLKDVMVIVYDPEAGFATAGGQLATPDGKAHVQFNPKYLPHDEGPAPSNGKLSYRVQQGIDVDSASLEWLVVTPDDKIAFKGETSDGRGFVAYAYDGSPDAFRVVVWPLSAGAYPESSVDYDNVKGASYDLDAARPQELANGSVQAHN</sequence>
<dbReference type="InterPro" id="IPR000601">
    <property type="entry name" value="PKD_dom"/>
</dbReference>
<accession>A0A5S4GMD3</accession>
<evidence type="ECO:0000313" key="3">
    <source>
        <dbReference type="EMBL" id="TMR33969.1"/>
    </source>
</evidence>
<dbReference type="PROSITE" id="PS50093">
    <property type="entry name" value="PKD"/>
    <property type="match status" value="1"/>
</dbReference>
<dbReference type="Proteomes" id="UP000306628">
    <property type="component" value="Unassembled WGS sequence"/>
</dbReference>
<dbReference type="InterPro" id="IPR035986">
    <property type="entry name" value="PKD_dom_sf"/>
</dbReference>
<gene>
    <name evidence="3" type="ORF">ETD85_18290</name>
</gene>
<dbReference type="OrthoDB" id="2751008at2"/>
<dbReference type="Pfam" id="PF18911">
    <property type="entry name" value="PKD_4"/>
    <property type="match status" value="1"/>
</dbReference>
<dbReference type="Gene3D" id="2.60.40.10">
    <property type="entry name" value="Immunoglobulins"/>
    <property type="match status" value="2"/>
</dbReference>
<dbReference type="Pfam" id="PF14040">
    <property type="entry name" value="DNase_NucA_NucB"/>
    <property type="match status" value="1"/>
</dbReference>
<keyword evidence="4" id="KW-1185">Reference proteome</keyword>
<feature type="compositionally biased region" description="Acidic residues" evidence="1">
    <location>
        <begin position="597"/>
        <end position="610"/>
    </location>
</feature>
<evidence type="ECO:0000256" key="1">
    <source>
        <dbReference type="SAM" id="MobiDB-lite"/>
    </source>
</evidence>
<dbReference type="AlphaFoldDB" id="A0A5S4GMD3"/>
<evidence type="ECO:0000259" key="2">
    <source>
        <dbReference type="PROSITE" id="PS50093"/>
    </source>
</evidence>
<name>A0A5S4GMD3_9ACTN</name>